<keyword evidence="4" id="KW-0067">ATP-binding</keyword>
<feature type="transmembrane region" description="Helical" evidence="7">
    <location>
        <begin position="241"/>
        <end position="264"/>
    </location>
</feature>
<dbReference type="GO" id="GO:0016887">
    <property type="term" value="F:ATP hydrolysis activity"/>
    <property type="evidence" value="ECO:0007669"/>
    <property type="project" value="InterPro"/>
</dbReference>
<comment type="caution">
    <text evidence="10">The sequence shown here is derived from an EMBL/GenBank/DDBJ whole genome shotgun (WGS) entry which is preliminary data.</text>
</comment>
<feature type="transmembrane region" description="Helical" evidence="7">
    <location>
        <begin position="128"/>
        <end position="149"/>
    </location>
</feature>
<evidence type="ECO:0000259" key="9">
    <source>
        <dbReference type="PROSITE" id="PS50929"/>
    </source>
</evidence>
<dbReference type="GO" id="GO:0005524">
    <property type="term" value="F:ATP binding"/>
    <property type="evidence" value="ECO:0007669"/>
    <property type="project" value="UniProtKB-KW"/>
</dbReference>
<gene>
    <name evidence="10" type="ORF">F4562_000383</name>
</gene>
<proteinExistence type="predicted"/>
<keyword evidence="6 7" id="KW-0472">Membrane</keyword>
<dbReference type="Gene3D" id="3.40.50.300">
    <property type="entry name" value="P-loop containing nucleotide triphosphate hydrolases"/>
    <property type="match status" value="1"/>
</dbReference>
<dbReference type="SUPFAM" id="SSF52540">
    <property type="entry name" value="P-loop containing nucleoside triphosphate hydrolases"/>
    <property type="match status" value="1"/>
</dbReference>
<dbReference type="Pfam" id="PF00005">
    <property type="entry name" value="ABC_tran"/>
    <property type="match status" value="1"/>
</dbReference>
<dbReference type="InterPro" id="IPR036640">
    <property type="entry name" value="ABC1_TM_sf"/>
</dbReference>
<dbReference type="InterPro" id="IPR011527">
    <property type="entry name" value="ABC1_TM_dom"/>
</dbReference>
<evidence type="ECO:0000256" key="7">
    <source>
        <dbReference type="SAM" id="Phobius"/>
    </source>
</evidence>
<keyword evidence="5 7" id="KW-1133">Transmembrane helix</keyword>
<dbReference type="PANTHER" id="PTHR24221">
    <property type="entry name" value="ATP-BINDING CASSETTE SUB-FAMILY B"/>
    <property type="match status" value="1"/>
</dbReference>
<dbReference type="AlphaFoldDB" id="A0A7W9IBF1"/>
<evidence type="ECO:0000256" key="1">
    <source>
        <dbReference type="ARBA" id="ARBA00004651"/>
    </source>
</evidence>
<reference evidence="10 11" key="1">
    <citation type="submission" date="2020-08" db="EMBL/GenBank/DDBJ databases">
        <title>Sequencing the genomes of 1000 actinobacteria strains.</title>
        <authorList>
            <person name="Klenk H.-P."/>
        </authorList>
    </citation>
    <scope>NUCLEOTIDE SEQUENCE [LARGE SCALE GENOMIC DNA]</scope>
    <source>
        <strain evidence="10 11">DSM 46887</strain>
    </source>
</reference>
<dbReference type="GO" id="GO:0140359">
    <property type="term" value="F:ABC-type transporter activity"/>
    <property type="evidence" value="ECO:0007669"/>
    <property type="project" value="InterPro"/>
</dbReference>
<evidence type="ECO:0000256" key="6">
    <source>
        <dbReference type="ARBA" id="ARBA00023136"/>
    </source>
</evidence>
<evidence type="ECO:0000313" key="10">
    <source>
        <dbReference type="EMBL" id="MBB5817321.1"/>
    </source>
</evidence>
<feature type="transmembrane region" description="Helical" evidence="7">
    <location>
        <begin position="49"/>
        <end position="70"/>
    </location>
</feature>
<evidence type="ECO:0000256" key="4">
    <source>
        <dbReference type="ARBA" id="ARBA00022840"/>
    </source>
</evidence>
<dbReference type="EMBL" id="JACHMP010000001">
    <property type="protein sequence ID" value="MBB5817321.1"/>
    <property type="molecule type" value="Genomic_DNA"/>
</dbReference>
<dbReference type="SMART" id="SM00382">
    <property type="entry name" value="AAA"/>
    <property type="match status" value="1"/>
</dbReference>
<dbReference type="GO" id="GO:0034040">
    <property type="term" value="F:ATPase-coupled lipid transmembrane transporter activity"/>
    <property type="evidence" value="ECO:0007669"/>
    <property type="project" value="TreeGrafter"/>
</dbReference>
<dbReference type="InterPro" id="IPR017871">
    <property type="entry name" value="ABC_transporter-like_CS"/>
</dbReference>
<feature type="transmembrane region" description="Helical" evidence="7">
    <location>
        <begin position="155"/>
        <end position="173"/>
    </location>
</feature>
<dbReference type="GO" id="GO:0005886">
    <property type="term" value="C:plasma membrane"/>
    <property type="evidence" value="ECO:0007669"/>
    <property type="project" value="UniProtKB-SubCell"/>
</dbReference>
<dbReference type="PROSITE" id="PS50893">
    <property type="entry name" value="ABC_TRANSPORTER_2"/>
    <property type="match status" value="1"/>
</dbReference>
<dbReference type="Proteomes" id="UP000540685">
    <property type="component" value="Unassembled WGS sequence"/>
</dbReference>
<feature type="transmembrane region" description="Helical" evidence="7">
    <location>
        <begin position="17"/>
        <end position="37"/>
    </location>
</feature>
<evidence type="ECO:0000256" key="5">
    <source>
        <dbReference type="ARBA" id="ARBA00022989"/>
    </source>
</evidence>
<evidence type="ECO:0000256" key="3">
    <source>
        <dbReference type="ARBA" id="ARBA00022741"/>
    </source>
</evidence>
<evidence type="ECO:0000313" key="11">
    <source>
        <dbReference type="Proteomes" id="UP000540685"/>
    </source>
</evidence>
<dbReference type="PANTHER" id="PTHR24221:SF654">
    <property type="entry name" value="ATP-BINDING CASSETTE SUB-FAMILY B MEMBER 6"/>
    <property type="match status" value="1"/>
</dbReference>
<accession>A0A7W9IBF1</accession>
<evidence type="ECO:0000256" key="2">
    <source>
        <dbReference type="ARBA" id="ARBA00022692"/>
    </source>
</evidence>
<organism evidence="10 11">
    <name type="scientific">Streptosporangium becharense</name>
    <dbReference type="NCBI Taxonomy" id="1816182"/>
    <lineage>
        <taxon>Bacteria</taxon>
        <taxon>Bacillati</taxon>
        <taxon>Actinomycetota</taxon>
        <taxon>Actinomycetes</taxon>
        <taxon>Streptosporangiales</taxon>
        <taxon>Streptosporangiaceae</taxon>
        <taxon>Streptosporangium</taxon>
    </lineage>
</organism>
<protein>
    <submittedName>
        <fullName evidence="10">ABC-type multidrug transport system fused ATPase/permease subunit</fullName>
    </submittedName>
</protein>
<dbReference type="PROSITE" id="PS50929">
    <property type="entry name" value="ABC_TM1F"/>
    <property type="match status" value="1"/>
</dbReference>
<dbReference type="SUPFAM" id="SSF90123">
    <property type="entry name" value="ABC transporter transmembrane region"/>
    <property type="match status" value="1"/>
</dbReference>
<feature type="domain" description="ABC transmembrane type-1" evidence="9">
    <location>
        <begin position="125"/>
        <end position="300"/>
    </location>
</feature>
<comment type="subcellular location">
    <subcellularLocation>
        <location evidence="1">Cell membrane</location>
        <topology evidence="1">Multi-pass membrane protein</topology>
    </subcellularLocation>
</comment>
<name>A0A7W9IBF1_9ACTN</name>
<feature type="domain" description="ABC transporter" evidence="8">
    <location>
        <begin position="334"/>
        <end position="580"/>
    </location>
</feature>
<dbReference type="RefSeq" id="WP_184540464.1">
    <property type="nucleotide sequence ID" value="NZ_JACHMP010000001.1"/>
</dbReference>
<keyword evidence="2 7" id="KW-0812">Transmembrane</keyword>
<dbReference type="InterPro" id="IPR039421">
    <property type="entry name" value="Type_1_exporter"/>
</dbReference>
<dbReference type="Gene3D" id="1.20.1560.10">
    <property type="entry name" value="ABC transporter type 1, transmembrane domain"/>
    <property type="match status" value="1"/>
</dbReference>
<keyword evidence="11" id="KW-1185">Reference proteome</keyword>
<evidence type="ECO:0000259" key="8">
    <source>
        <dbReference type="PROSITE" id="PS50893"/>
    </source>
</evidence>
<dbReference type="InterPro" id="IPR003593">
    <property type="entry name" value="AAA+_ATPase"/>
</dbReference>
<dbReference type="InterPro" id="IPR027417">
    <property type="entry name" value="P-loop_NTPase"/>
</dbReference>
<dbReference type="InterPro" id="IPR003439">
    <property type="entry name" value="ABC_transporter-like_ATP-bd"/>
</dbReference>
<sequence>MLAALLGFAWRADRRNVLVVAVLLLSGGAVVIAEVWFIRDMVDAAVAGRWTRCVTAAVAAGLLAASAASIGRVQSNLELQLGERIGLEVDRQVLTAVSGVPHIGHVENPDYLDRVALIRARKSWLTSALWNVGGVANTAVVLTLGIALMLTVHPLSALMVPAGVPVLLLRAAGQRKATALLDRATPLTRLEQHLTGLCLSPDANSEIRIGAAGDGLDERADRLWSQASAIEARADLRTARFAIAGSAILVASYTGALAVVAWLISQGRAGLGDLMMVVILTATLTRSTTSLAGSVTALQRAVGLLDRYHWLRDFDAGLTPASGGAAPATLRSGITLSGVCFRYPGSEADVLRDIDLTIPAGTSVAVVGPHGAGKSTLIKLLCGLYEPTTGVITVDDRPLTAIEPASWQSAVTAAFQDGHRFELRLAEAVGIGDLPHMHDESRVEAAIRAAGAEDVVAATPHGLRTPLGRSLDGGVDLSGGQWQKLALARAAMRTRPLLVVLDEPFASLDAPAERDLVRRYAETAGQVSETGAITVFVTHRLSTARIADLIVVVEDGGITEVGKHEDLAARRGLYAELHRMQVDSYA</sequence>
<keyword evidence="3" id="KW-0547">Nucleotide-binding</keyword>
<dbReference type="PROSITE" id="PS00211">
    <property type="entry name" value="ABC_TRANSPORTER_1"/>
    <property type="match status" value="1"/>
</dbReference>